<organism evidence="2 3">
    <name type="scientific">Mesorhizobium argentiipisi</name>
    <dbReference type="NCBI Taxonomy" id="3015175"/>
    <lineage>
        <taxon>Bacteria</taxon>
        <taxon>Pseudomonadati</taxon>
        <taxon>Pseudomonadota</taxon>
        <taxon>Alphaproteobacteria</taxon>
        <taxon>Hyphomicrobiales</taxon>
        <taxon>Phyllobacteriaceae</taxon>
        <taxon>Mesorhizobium</taxon>
    </lineage>
</organism>
<dbReference type="Gene3D" id="3.40.1350.10">
    <property type="match status" value="1"/>
</dbReference>
<dbReference type="EMBL" id="JAPYKO010000036">
    <property type="protein sequence ID" value="MEI9406405.1"/>
    <property type="molecule type" value="Genomic_DNA"/>
</dbReference>
<dbReference type="PANTHER" id="PTHR30015:SF7">
    <property type="entry name" value="TYPE IV METHYL-DIRECTED RESTRICTION ENZYME ECOKMRR"/>
    <property type="match status" value="1"/>
</dbReference>
<dbReference type="PANTHER" id="PTHR30015">
    <property type="entry name" value="MRR RESTRICTION SYSTEM PROTEIN"/>
    <property type="match status" value="1"/>
</dbReference>
<evidence type="ECO:0000313" key="2">
    <source>
        <dbReference type="EMBL" id="MEI9406405.1"/>
    </source>
</evidence>
<dbReference type="Proteomes" id="UP001366503">
    <property type="component" value="Unassembled WGS sequence"/>
</dbReference>
<keyword evidence="2" id="KW-0378">Hydrolase</keyword>
<accession>A0ABU8KMR6</accession>
<dbReference type="SUPFAM" id="SSF52980">
    <property type="entry name" value="Restriction endonuclease-like"/>
    <property type="match status" value="1"/>
</dbReference>
<keyword evidence="2" id="KW-0540">Nuclease</keyword>
<protein>
    <submittedName>
        <fullName evidence="2">Restriction endonuclease</fullName>
    </submittedName>
</protein>
<keyword evidence="3" id="KW-1185">Reference proteome</keyword>
<dbReference type="InterPro" id="IPR007560">
    <property type="entry name" value="Restrct_endonuc_IV_Mrr"/>
</dbReference>
<name>A0ABU8KMR6_9HYPH</name>
<proteinExistence type="predicted"/>
<dbReference type="Pfam" id="PF04471">
    <property type="entry name" value="Mrr_cat"/>
    <property type="match status" value="1"/>
</dbReference>
<dbReference type="InterPro" id="IPR052906">
    <property type="entry name" value="Type_IV_Methyl-Rstrct_Enzyme"/>
</dbReference>
<dbReference type="InterPro" id="IPR011335">
    <property type="entry name" value="Restrct_endonuc-II-like"/>
</dbReference>
<evidence type="ECO:0000313" key="3">
    <source>
        <dbReference type="Proteomes" id="UP001366503"/>
    </source>
</evidence>
<gene>
    <name evidence="2" type="ORF">O7A05_30230</name>
</gene>
<dbReference type="RefSeq" id="WP_337096881.1">
    <property type="nucleotide sequence ID" value="NZ_JAPYKO010000036.1"/>
</dbReference>
<feature type="domain" description="Restriction endonuclease type IV Mrr" evidence="1">
    <location>
        <begin position="136"/>
        <end position="257"/>
    </location>
</feature>
<dbReference type="GO" id="GO:0004519">
    <property type="term" value="F:endonuclease activity"/>
    <property type="evidence" value="ECO:0007669"/>
    <property type="project" value="UniProtKB-KW"/>
</dbReference>
<reference evidence="2 3" key="1">
    <citation type="submission" date="2022-12" db="EMBL/GenBank/DDBJ databases">
        <authorList>
            <person name="Muema E."/>
        </authorList>
    </citation>
    <scope>NUCLEOTIDE SEQUENCE [LARGE SCALE GENOMIC DNA]</scope>
    <source>
        <strain evidence="3">1330</strain>
    </source>
</reference>
<evidence type="ECO:0000259" key="1">
    <source>
        <dbReference type="Pfam" id="PF04471"/>
    </source>
</evidence>
<comment type="caution">
    <text evidence="2">The sequence shown here is derived from an EMBL/GenBank/DDBJ whole genome shotgun (WGS) entry which is preliminary data.</text>
</comment>
<sequence>MTKYKRNVHTGILNYDHVDLDAGAMFFSNALRERICPCCSIGLLAFEHELPTQPLEPGHIQFRWLTVEICPSCGWWHFRQDSEVSLPDYPGKVSRATWWELTHALQSEIDLGETTLPIETLQRHLVKRWEDRTLLSARQAEDLVASLLQEHHGCQVIRVSANANSADGGIDLYLVAEGGAIRRAVQVKRRITPQAESVKEVRNFVGAMVLERVDHGVFVTTASHFTRVAQAMPAKAAGAKHKLHLDLVDGDRLLEMLRESNGEKPALLPPQVKPYQEWRNARGQIISGQDLFNGDIREWAGAALRRP</sequence>
<keyword evidence="2" id="KW-0255">Endonuclease</keyword>
<dbReference type="InterPro" id="IPR011856">
    <property type="entry name" value="tRNA_endonuc-like_dom_sf"/>
</dbReference>